<dbReference type="InterPro" id="IPR020626">
    <property type="entry name" value="Asp_DH_prok"/>
</dbReference>
<comment type="similarity">
    <text evidence="1 6">Belongs to the L-aspartate dehydrogenase family.</text>
</comment>
<dbReference type="PANTHER" id="PTHR31873">
    <property type="entry name" value="L-ASPARTATE DEHYDROGENASE-RELATED"/>
    <property type="match status" value="1"/>
</dbReference>
<dbReference type="EMBL" id="JACXXJ020000003">
    <property type="protein sequence ID" value="MBF2713187.1"/>
    <property type="molecule type" value="Genomic_DNA"/>
</dbReference>
<name>A0AAE2R8U1_AGRVI</name>
<dbReference type="SUPFAM" id="SSF55347">
    <property type="entry name" value="Glyceraldehyde-3-phosphate dehydrogenase-like, C-terminal domain"/>
    <property type="match status" value="1"/>
</dbReference>
<sequence length="270" mass="28187">MTQTTVAIAGLGAIGLSVARAIDQGRVPGFRLVSVASGNTAKARAALSDFAAPPPVRETAEELVDAEIVVEAAPAATFLDIARPAIAAGRTLIACSGGALLRHFYLVDEADQHGARIIVPTGALIGLDAVRAAAQGTIHSVLIETRKAPRGWLGAPFLTERTMSLDNLEVPLCIFEGNALEAAIGFPANVNVAAALAMAGIGPERTQIRLFADPHVERNTHRIEVEADVARFSMTIEGVPNPENPRTGLLTPLSVIACLRGLKDTLKVGT</sequence>
<keyword evidence="5 6" id="KW-0520">NAD</keyword>
<evidence type="ECO:0000256" key="4">
    <source>
        <dbReference type="ARBA" id="ARBA00023002"/>
    </source>
</evidence>
<comment type="catalytic activity">
    <reaction evidence="6">
        <text>L-aspartate + NAD(+) + H2O = oxaloacetate + NH4(+) + NADH + H(+)</text>
        <dbReference type="Rhea" id="RHEA:11788"/>
        <dbReference type="ChEBI" id="CHEBI:15377"/>
        <dbReference type="ChEBI" id="CHEBI:15378"/>
        <dbReference type="ChEBI" id="CHEBI:16452"/>
        <dbReference type="ChEBI" id="CHEBI:28938"/>
        <dbReference type="ChEBI" id="CHEBI:29991"/>
        <dbReference type="ChEBI" id="CHEBI:57540"/>
        <dbReference type="ChEBI" id="CHEBI:57945"/>
        <dbReference type="EC" id="1.4.1.21"/>
    </reaction>
</comment>
<dbReference type="GO" id="GO:0051287">
    <property type="term" value="F:NAD binding"/>
    <property type="evidence" value="ECO:0007669"/>
    <property type="project" value="UniProtKB-UniRule"/>
</dbReference>
<feature type="active site" evidence="6">
    <location>
        <position position="221"/>
    </location>
</feature>
<dbReference type="RefSeq" id="WP_194415773.1">
    <property type="nucleotide sequence ID" value="NZ_JACXXJ020000003.1"/>
</dbReference>
<dbReference type="PIRSF" id="PIRSF005227">
    <property type="entry name" value="Asp_dh_NAD_syn"/>
    <property type="match status" value="1"/>
</dbReference>
<evidence type="ECO:0000256" key="6">
    <source>
        <dbReference type="HAMAP-Rule" id="MF_01265"/>
    </source>
</evidence>
<evidence type="ECO:0000313" key="10">
    <source>
        <dbReference type="Proteomes" id="UP000655037"/>
    </source>
</evidence>
<evidence type="ECO:0000313" key="9">
    <source>
        <dbReference type="EMBL" id="MBF2713187.1"/>
    </source>
</evidence>
<dbReference type="Pfam" id="PF03447">
    <property type="entry name" value="NAD_binding_3"/>
    <property type="match status" value="1"/>
</dbReference>
<comment type="caution">
    <text evidence="9">The sequence shown here is derived from an EMBL/GenBank/DDBJ whole genome shotgun (WGS) entry which is preliminary data.</text>
</comment>
<keyword evidence="4 6" id="KW-0560">Oxidoreductase</keyword>
<evidence type="ECO:0000256" key="3">
    <source>
        <dbReference type="ARBA" id="ARBA00022857"/>
    </source>
</evidence>
<dbReference type="GO" id="GO:0050661">
    <property type="term" value="F:NADP binding"/>
    <property type="evidence" value="ECO:0007669"/>
    <property type="project" value="UniProtKB-UniRule"/>
</dbReference>
<protein>
    <recommendedName>
        <fullName evidence="6">L-aspartate dehydrogenase</fullName>
        <ecNumber evidence="6">1.4.1.21</ecNumber>
    </recommendedName>
</protein>
<evidence type="ECO:0000256" key="2">
    <source>
        <dbReference type="ARBA" id="ARBA00022642"/>
    </source>
</evidence>
<evidence type="ECO:0000256" key="1">
    <source>
        <dbReference type="ARBA" id="ARBA00008331"/>
    </source>
</evidence>
<dbReference type="InterPro" id="IPR011182">
    <property type="entry name" value="L-Asp_DH"/>
</dbReference>
<dbReference type="GO" id="GO:0016639">
    <property type="term" value="F:oxidoreductase activity, acting on the CH-NH2 group of donors, NAD or NADP as acceptor"/>
    <property type="evidence" value="ECO:0007669"/>
    <property type="project" value="UniProtKB-UniRule"/>
</dbReference>
<feature type="domain" description="Aspartate dehydrogenase" evidence="7">
    <location>
        <begin position="171"/>
        <end position="256"/>
    </location>
</feature>
<dbReference type="GO" id="GO:0033735">
    <property type="term" value="F:aspartate dehydrogenase [NAD(P)+] activity"/>
    <property type="evidence" value="ECO:0007669"/>
    <property type="project" value="UniProtKB-EC"/>
</dbReference>
<accession>A0AAE2R8U1</accession>
<dbReference type="HAMAP" id="MF_01265">
    <property type="entry name" value="NadX"/>
    <property type="match status" value="1"/>
</dbReference>
<dbReference type="GO" id="GO:0009435">
    <property type="term" value="P:NAD+ biosynthetic process"/>
    <property type="evidence" value="ECO:0007669"/>
    <property type="project" value="UniProtKB-UniRule"/>
</dbReference>
<dbReference type="Proteomes" id="UP000655037">
    <property type="component" value="Unassembled WGS sequence"/>
</dbReference>
<feature type="binding site" evidence="6">
    <location>
        <position position="123"/>
    </location>
    <ligand>
        <name>NAD(+)</name>
        <dbReference type="ChEBI" id="CHEBI:57540"/>
    </ligand>
</feature>
<comment type="pathway">
    <text evidence="6">Cofactor biosynthesis; NAD(+) biosynthesis; iminoaspartate from L-aspartate (dehydrogenase route): step 1/1.</text>
</comment>
<comment type="catalytic activity">
    <reaction evidence="6">
        <text>L-aspartate + NADP(+) + H2O = oxaloacetate + NH4(+) + NADPH + H(+)</text>
        <dbReference type="Rhea" id="RHEA:11784"/>
        <dbReference type="ChEBI" id="CHEBI:15377"/>
        <dbReference type="ChEBI" id="CHEBI:15378"/>
        <dbReference type="ChEBI" id="CHEBI:16452"/>
        <dbReference type="ChEBI" id="CHEBI:28938"/>
        <dbReference type="ChEBI" id="CHEBI:29991"/>
        <dbReference type="ChEBI" id="CHEBI:57783"/>
        <dbReference type="ChEBI" id="CHEBI:58349"/>
        <dbReference type="EC" id="1.4.1.21"/>
    </reaction>
</comment>
<dbReference type="AlphaFoldDB" id="A0AAE2R8U1"/>
<dbReference type="SUPFAM" id="SSF51735">
    <property type="entry name" value="NAD(P)-binding Rossmann-fold domains"/>
    <property type="match status" value="1"/>
</dbReference>
<evidence type="ECO:0000256" key="5">
    <source>
        <dbReference type="ARBA" id="ARBA00023027"/>
    </source>
</evidence>
<keyword evidence="2 6" id="KW-0662">Pyridine nucleotide biosynthesis</keyword>
<keyword evidence="3 6" id="KW-0521">NADP</keyword>
<dbReference type="InterPro" id="IPR005106">
    <property type="entry name" value="Asp/hSer_DH_NAD-bd"/>
</dbReference>
<feature type="binding site" evidence="6">
    <location>
        <position position="191"/>
    </location>
    <ligand>
        <name>NAD(+)</name>
        <dbReference type="ChEBI" id="CHEBI:57540"/>
    </ligand>
</feature>
<proteinExistence type="inferred from homology"/>
<dbReference type="InterPro" id="IPR002811">
    <property type="entry name" value="Asp_DH"/>
</dbReference>
<reference evidence="9" key="1">
    <citation type="submission" date="2020-11" db="EMBL/GenBank/DDBJ databases">
        <title>Agrobacterium vitis strain K377 genome.</title>
        <authorList>
            <person name="Xi H."/>
        </authorList>
    </citation>
    <scope>NUCLEOTIDE SEQUENCE</scope>
    <source>
        <strain evidence="9">K377</strain>
    </source>
</reference>
<dbReference type="Gene3D" id="3.40.50.720">
    <property type="entry name" value="NAD(P)-binding Rossmann-like Domain"/>
    <property type="match status" value="1"/>
</dbReference>
<dbReference type="Gene3D" id="3.30.360.10">
    <property type="entry name" value="Dihydrodipicolinate Reductase, domain 2"/>
    <property type="match status" value="1"/>
</dbReference>
<dbReference type="NCBIfam" id="NF009825">
    <property type="entry name" value="PRK13302.1"/>
    <property type="match status" value="1"/>
</dbReference>
<dbReference type="InterPro" id="IPR036291">
    <property type="entry name" value="NAD(P)-bd_dom_sf"/>
</dbReference>
<organism evidence="9 10">
    <name type="scientific">Agrobacterium vitis</name>
    <name type="common">Rhizobium vitis</name>
    <dbReference type="NCBI Taxonomy" id="373"/>
    <lineage>
        <taxon>Bacteria</taxon>
        <taxon>Pseudomonadati</taxon>
        <taxon>Pseudomonadota</taxon>
        <taxon>Alphaproteobacteria</taxon>
        <taxon>Hyphomicrobiales</taxon>
        <taxon>Rhizobiaceae</taxon>
        <taxon>Rhizobium/Agrobacterium group</taxon>
        <taxon>Agrobacterium</taxon>
    </lineage>
</organism>
<feature type="domain" description="Aspartate/homoserine dehydrogenase NAD-binding" evidence="8">
    <location>
        <begin position="10"/>
        <end position="120"/>
    </location>
</feature>
<evidence type="ECO:0000259" key="8">
    <source>
        <dbReference type="Pfam" id="PF03447"/>
    </source>
</evidence>
<dbReference type="EC" id="1.4.1.21" evidence="6"/>
<dbReference type="PANTHER" id="PTHR31873:SF6">
    <property type="entry name" value="ASPARTATE DEHYDROGENASE DOMAIN-CONTAINING PROTEIN"/>
    <property type="match status" value="1"/>
</dbReference>
<dbReference type="Pfam" id="PF01958">
    <property type="entry name" value="Asp_DH_C"/>
    <property type="match status" value="1"/>
</dbReference>
<evidence type="ECO:0000259" key="7">
    <source>
        <dbReference type="Pfam" id="PF01958"/>
    </source>
</evidence>
<comment type="miscellaneous">
    <text evidence="6">The iminoaspartate product is unstable in aqueous solution and can decompose to oxaloacetate and ammonia.</text>
</comment>
<gene>
    <name evidence="6" type="primary">nadX</name>
    <name evidence="9" type="ORF">IEI95_002830</name>
</gene>
<comment type="function">
    <text evidence="6">Specifically catalyzes the NAD or NADP-dependent dehydrogenation of L-aspartate to iminoaspartate.</text>
</comment>